<feature type="region of interest" description="Disordered" evidence="1">
    <location>
        <begin position="281"/>
        <end position="310"/>
    </location>
</feature>
<dbReference type="Proteomes" id="UP000734854">
    <property type="component" value="Unassembled WGS sequence"/>
</dbReference>
<feature type="compositionally biased region" description="Acidic residues" evidence="1">
    <location>
        <begin position="752"/>
        <end position="761"/>
    </location>
</feature>
<feature type="compositionally biased region" description="Polar residues" evidence="1">
    <location>
        <begin position="296"/>
        <end position="310"/>
    </location>
</feature>
<organism evidence="2 3">
    <name type="scientific">Zingiber officinale</name>
    <name type="common">Ginger</name>
    <name type="synonym">Amomum zingiber</name>
    <dbReference type="NCBI Taxonomy" id="94328"/>
    <lineage>
        <taxon>Eukaryota</taxon>
        <taxon>Viridiplantae</taxon>
        <taxon>Streptophyta</taxon>
        <taxon>Embryophyta</taxon>
        <taxon>Tracheophyta</taxon>
        <taxon>Spermatophyta</taxon>
        <taxon>Magnoliopsida</taxon>
        <taxon>Liliopsida</taxon>
        <taxon>Zingiberales</taxon>
        <taxon>Zingiberaceae</taxon>
        <taxon>Zingiber</taxon>
    </lineage>
</organism>
<feature type="compositionally biased region" description="Polar residues" evidence="1">
    <location>
        <begin position="1388"/>
        <end position="1403"/>
    </location>
</feature>
<feature type="compositionally biased region" description="Basic residues" evidence="1">
    <location>
        <begin position="1460"/>
        <end position="1473"/>
    </location>
</feature>
<feature type="region of interest" description="Disordered" evidence="1">
    <location>
        <begin position="548"/>
        <end position="567"/>
    </location>
</feature>
<feature type="region of interest" description="Disordered" evidence="1">
    <location>
        <begin position="943"/>
        <end position="985"/>
    </location>
</feature>
<sequence>MAEYEGSGGGIGGKIRRRYFRRTTPYDRPATAARPIRELQAAERRNGWLSKLVDPASRAIAWSASILFPSVFQGRLEAPLPATSGYAHLARLLIYSVSEPLRESYVLLGFLCAARVVNINCRISCYIYIEMISLERNFVVTLHDLLTEAKQGSEKEVLEEYHAVKQRNYNGQMNYNALKDCYWFAIDDEFSLLLFLDGHYLDICACIVQLNLLPARQEQFPSHGKNPFNYLNTGNAQDGTHSSCTDGELDQLLIKKTYTRSEYDRIAQILRLRVTETSKPVENNDMGEVPDKVDNQKQCPISPTVQPTSSYVKNNKAVASAEEAKNTCSFHGNDASQASLLSVSKEEVGSPTKIAKGYMSLRPSELYPTALSMQTQNFMMDRTFPNGPSHAKQSFDKSMALRSLVQHSQPLEFTNSELHGRSTFNKMSHSPYFKPHSVANTENGSPLVVDYGSPFISTQVSNPYEITPQNHTRLKLHGRSAIYKMARSPYLKPHSVANPRSGKLLVEGYGCPLSYKHIAHSVQQKMLKRGSSVLDDGIGPVSPIRRIRHKSNITSPPRSSFSSMRHFPSSSTYVDPSSVPSSQKLLHWSEQKKNDKDLHNVESIMSPIVPIPPQSSEMARKILEQLDKLAPAPKVKSSNLKIGMDESPLMLTHDILSSPALKSMEKIEMTKFVNVQENGSSESPKDGLHQRNPISEKQYMAEETGSAASDPPKFERVVTEVKPSVSATHFTVSDVATIPTTRKPAFQMSVPEDLDELDDESDSIKDSSTSANGKSELLPDIQITQIAETRLEASKISSSNGVLVSTSMLDANAMKVPNVSGNGDLNGLDFPVLPLPGSSSMPSTIPTSAMPPFQPTPLKEKASSPILKDGSMVYSAGSPSMTAGSDGPNFLARDHNRKGIFSDFDKVGKTLKGGDIFNALGNATPSSLSTSPNWSLTTSFGISSTSKLSNDTASLTNEPMKPSIFTSSNSTTPSTSVSLSSTVSTSSVPPLSVFTSMSSSPSPPSALSSDSTSLNGLLKFGVPSQPSGASSLFSISSSQSISFGASAGSSFSSQPVANSSAVSKPLLSTSVDAIQASTSAAPLFGLSSAATKPLGASSGLTFPTFTGSSSNSSSSTTTMSTLNFGSSSGFSLSRYTISSQSAGSSSSLISTAPFGLSSVSPIFTGKSSESGSSSTVVSSSGLSLSSANASSQSSGSSNSLVSTAPFGSTNAAFLPGTTFSINFGASTASFGSSTQESQSSVSVPTFGSISSSPIAGFSFGVNTQASQSSVSIPTFDSTSSSPVTGFSFGVNTQASQSSVSVSTFNSTSSSPSTGFSFGSAPSGSSPFPFVASSMPAFSFGSTGSTSSLSASPAPLLFGTPNQLVALNSSPGNDQMSVEDSMADDPVQPSASLGTLGQPTNMPSPNFIYGSPAAPGGQQTFQFGSQQNNFAPSPFQPAPNLDFTAGSSFSWGTGGGDKSGRKFVKVRRDKHRRK</sequence>
<feature type="compositionally biased region" description="Polar residues" evidence="1">
    <location>
        <begin position="1364"/>
        <end position="1377"/>
    </location>
</feature>
<dbReference type="EMBL" id="JACMSC010000001">
    <property type="protein sequence ID" value="KAG6537813.1"/>
    <property type="molecule type" value="Genomic_DNA"/>
</dbReference>
<protein>
    <recommendedName>
        <fullName evidence="4">Nuclear pore complex protein</fullName>
    </recommendedName>
</protein>
<dbReference type="GO" id="GO:0071763">
    <property type="term" value="P:nuclear membrane organization"/>
    <property type="evidence" value="ECO:0007669"/>
    <property type="project" value="TreeGrafter"/>
</dbReference>
<accession>A0A8J5LWA9</accession>
<feature type="compositionally biased region" description="Low complexity" evidence="1">
    <location>
        <begin position="555"/>
        <end position="567"/>
    </location>
</feature>
<gene>
    <name evidence="2" type="ORF">ZIOFF_002912</name>
</gene>
<evidence type="ECO:0000256" key="1">
    <source>
        <dbReference type="SAM" id="MobiDB-lite"/>
    </source>
</evidence>
<dbReference type="GO" id="GO:0005635">
    <property type="term" value="C:nuclear envelope"/>
    <property type="evidence" value="ECO:0007669"/>
    <property type="project" value="TreeGrafter"/>
</dbReference>
<reference evidence="2 3" key="1">
    <citation type="submission" date="2020-08" db="EMBL/GenBank/DDBJ databases">
        <title>Plant Genome Project.</title>
        <authorList>
            <person name="Zhang R.-G."/>
        </authorList>
    </citation>
    <scope>NUCLEOTIDE SEQUENCE [LARGE SCALE GENOMIC DNA]</scope>
    <source>
        <tissue evidence="2">Rhizome</tissue>
    </source>
</reference>
<keyword evidence="3" id="KW-1185">Reference proteome</keyword>
<feature type="compositionally biased region" description="Polar residues" evidence="1">
    <location>
        <begin position="943"/>
        <end position="957"/>
    </location>
</feature>
<evidence type="ECO:0000313" key="2">
    <source>
        <dbReference type="EMBL" id="KAG6537813.1"/>
    </source>
</evidence>
<proteinExistence type="predicted"/>
<comment type="caution">
    <text evidence="2">The sequence shown here is derived from an EMBL/GenBank/DDBJ whole genome shotgun (WGS) entry which is preliminary data.</text>
</comment>
<evidence type="ECO:0008006" key="4">
    <source>
        <dbReference type="Google" id="ProtNLM"/>
    </source>
</evidence>
<feature type="region of interest" description="Disordered" evidence="1">
    <location>
        <begin position="1364"/>
        <end position="1473"/>
    </location>
</feature>
<feature type="compositionally biased region" description="Low complexity" evidence="1">
    <location>
        <begin position="1415"/>
        <end position="1429"/>
    </location>
</feature>
<dbReference type="PANTHER" id="PTHR33416">
    <property type="entry name" value="NUCLEAR PORE COMPLEX PROTEIN NUP1"/>
    <property type="match status" value="1"/>
</dbReference>
<feature type="compositionally biased region" description="Low complexity" evidence="1">
    <location>
        <begin position="962"/>
        <end position="985"/>
    </location>
</feature>
<evidence type="ECO:0000313" key="3">
    <source>
        <dbReference type="Proteomes" id="UP000734854"/>
    </source>
</evidence>
<dbReference type="PANTHER" id="PTHR33416:SF20">
    <property type="entry name" value="NUCLEAR PORE COMPLEX PROTEIN NUP1"/>
    <property type="match status" value="1"/>
</dbReference>
<name>A0A8J5LWA9_ZINOF</name>
<feature type="region of interest" description="Disordered" evidence="1">
    <location>
        <begin position="744"/>
        <end position="773"/>
    </location>
</feature>